<dbReference type="EMBL" id="CM002924">
    <property type="protein sequence ID" value="KGN58108.1"/>
    <property type="molecule type" value="Genomic_DNA"/>
</dbReference>
<sequence>MRLPGLEIETSEVGSISPVSRLVCGADHTIFKERSNFFLFCKLDFGGLG</sequence>
<name>A0A0A0L8H8_CUCSA</name>
<dbReference type="AlphaFoldDB" id="A0A0A0L8H8"/>
<accession>A0A0A0L8H8</accession>
<organism evidence="1 2">
    <name type="scientific">Cucumis sativus</name>
    <name type="common">Cucumber</name>
    <dbReference type="NCBI Taxonomy" id="3659"/>
    <lineage>
        <taxon>Eukaryota</taxon>
        <taxon>Viridiplantae</taxon>
        <taxon>Streptophyta</taxon>
        <taxon>Embryophyta</taxon>
        <taxon>Tracheophyta</taxon>
        <taxon>Spermatophyta</taxon>
        <taxon>Magnoliopsida</taxon>
        <taxon>eudicotyledons</taxon>
        <taxon>Gunneridae</taxon>
        <taxon>Pentapetalae</taxon>
        <taxon>rosids</taxon>
        <taxon>fabids</taxon>
        <taxon>Cucurbitales</taxon>
        <taxon>Cucurbitaceae</taxon>
        <taxon>Benincaseae</taxon>
        <taxon>Cucumis</taxon>
    </lineage>
</organism>
<proteinExistence type="predicted"/>
<dbReference type="Proteomes" id="UP000029981">
    <property type="component" value="Chromosome 3"/>
</dbReference>
<reference evidence="1 2" key="4">
    <citation type="journal article" date="2011" name="BMC Genomics">
        <title>RNA-Seq improves annotation of protein-coding genes in the cucumber genome.</title>
        <authorList>
            <person name="Li Z."/>
            <person name="Zhang Z."/>
            <person name="Yan P."/>
            <person name="Huang S."/>
            <person name="Fei Z."/>
            <person name="Lin K."/>
        </authorList>
    </citation>
    <scope>NUCLEOTIDE SEQUENCE [LARGE SCALE GENOMIC DNA]</scope>
    <source>
        <strain evidence="2">cv. 9930</strain>
    </source>
</reference>
<gene>
    <name evidence="1" type="ORF">Csa_3G514980</name>
</gene>
<dbReference type="Gramene" id="KGN58108">
    <property type="protein sequence ID" value="KGN58108"/>
    <property type="gene ID" value="Csa_3G514980"/>
</dbReference>
<reference evidence="1 2" key="2">
    <citation type="journal article" date="2009" name="PLoS ONE">
        <title>An integrated genetic and cytogenetic map of the cucumber genome.</title>
        <authorList>
            <person name="Ren Y."/>
            <person name="Zhang Z."/>
            <person name="Liu J."/>
            <person name="Staub J.E."/>
            <person name="Han Y."/>
            <person name="Cheng Z."/>
            <person name="Li X."/>
            <person name="Lu J."/>
            <person name="Miao H."/>
            <person name="Kang H."/>
            <person name="Xie B."/>
            <person name="Gu X."/>
            <person name="Wang X."/>
            <person name="Du Y."/>
            <person name="Jin W."/>
            <person name="Huang S."/>
        </authorList>
    </citation>
    <scope>NUCLEOTIDE SEQUENCE [LARGE SCALE GENOMIC DNA]</scope>
    <source>
        <strain evidence="2">cv. 9930</strain>
    </source>
</reference>
<reference evidence="1 2" key="3">
    <citation type="journal article" date="2010" name="BMC Genomics">
        <title>Transcriptome sequencing and comparative analysis of cucumber flowers with different sex types.</title>
        <authorList>
            <person name="Guo S."/>
            <person name="Zheng Y."/>
            <person name="Joung J.G."/>
            <person name="Liu S."/>
            <person name="Zhang Z."/>
            <person name="Crasta O.R."/>
            <person name="Sobral B.W."/>
            <person name="Xu Y."/>
            <person name="Huang S."/>
            <person name="Fei Z."/>
        </authorList>
    </citation>
    <scope>NUCLEOTIDE SEQUENCE [LARGE SCALE GENOMIC DNA]</scope>
    <source>
        <strain evidence="2">cv. 9930</strain>
    </source>
</reference>
<protein>
    <submittedName>
        <fullName evidence="1">Uncharacterized protein</fullName>
    </submittedName>
</protein>
<reference evidence="1 2" key="1">
    <citation type="journal article" date="2009" name="Nat. Genet.">
        <title>The genome of the cucumber, Cucumis sativus L.</title>
        <authorList>
            <person name="Huang S."/>
            <person name="Li R."/>
            <person name="Zhang Z."/>
            <person name="Li L."/>
            <person name="Gu X."/>
            <person name="Fan W."/>
            <person name="Lucas W.J."/>
            <person name="Wang X."/>
            <person name="Xie B."/>
            <person name="Ni P."/>
            <person name="Ren Y."/>
            <person name="Zhu H."/>
            <person name="Li J."/>
            <person name="Lin K."/>
            <person name="Jin W."/>
            <person name="Fei Z."/>
            <person name="Li G."/>
            <person name="Staub J."/>
            <person name="Kilian A."/>
            <person name="van der Vossen E.A."/>
            <person name="Wu Y."/>
            <person name="Guo J."/>
            <person name="He J."/>
            <person name="Jia Z."/>
            <person name="Ren Y."/>
            <person name="Tian G."/>
            <person name="Lu Y."/>
            <person name="Ruan J."/>
            <person name="Qian W."/>
            <person name="Wang M."/>
            <person name="Huang Q."/>
            <person name="Li B."/>
            <person name="Xuan Z."/>
            <person name="Cao J."/>
            <person name="Asan"/>
            <person name="Wu Z."/>
            <person name="Zhang J."/>
            <person name="Cai Q."/>
            <person name="Bai Y."/>
            <person name="Zhao B."/>
            <person name="Han Y."/>
            <person name="Li Y."/>
            <person name="Li X."/>
            <person name="Wang S."/>
            <person name="Shi Q."/>
            <person name="Liu S."/>
            <person name="Cho W.K."/>
            <person name="Kim J.Y."/>
            <person name="Xu Y."/>
            <person name="Heller-Uszynska K."/>
            <person name="Miao H."/>
            <person name="Cheng Z."/>
            <person name="Zhang S."/>
            <person name="Wu J."/>
            <person name="Yang Y."/>
            <person name="Kang H."/>
            <person name="Li M."/>
            <person name="Liang H."/>
            <person name="Ren X."/>
            <person name="Shi Z."/>
            <person name="Wen M."/>
            <person name="Jian M."/>
            <person name="Yang H."/>
            <person name="Zhang G."/>
            <person name="Yang Z."/>
            <person name="Chen R."/>
            <person name="Liu S."/>
            <person name="Li J."/>
            <person name="Ma L."/>
            <person name="Liu H."/>
            <person name="Zhou Y."/>
            <person name="Zhao J."/>
            <person name="Fang X."/>
            <person name="Li G."/>
            <person name="Fang L."/>
            <person name="Li Y."/>
            <person name="Liu D."/>
            <person name="Zheng H."/>
            <person name="Zhang Y."/>
            <person name="Qin N."/>
            <person name="Li Z."/>
            <person name="Yang G."/>
            <person name="Yang S."/>
            <person name="Bolund L."/>
            <person name="Kristiansen K."/>
            <person name="Zheng H."/>
            <person name="Li S."/>
            <person name="Zhang X."/>
            <person name="Yang H."/>
            <person name="Wang J."/>
            <person name="Sun R."/>
            <person name="Zhang B."/>
            <person name="Jiang S."/>
            <person name="Wang J."/>
            <person name="Du Y."/>
            <person name="Li S."/>
        </authorList>
    </citation>
    <scope>NUCLEOTIDE SEQUENCE [LARGE SCALE GENOMIC DNA]</scope>
    <source>
        <strain evidence="2">cv. 9930</strain>
    </source>
</reference>
<evidence type="ECO:0000313" key="1">
    <source>
        <dbReference type="EMBL" id="KGN58108.1"/>
    </source>
</evidence>
<evidence type="ECO:0000313" key="2">
    <source>
        <dbReference type="Proteomes" id="UP000029981"/>
    </source>
</evidence>
<keyword evidence="2" id="KW-1185">Reference proteome</keyword>